<dbReference type="InterPro" id="IPR035905">
    <property type="entry name" value="Barstar-like_sf"/>
</dbReference>
<dbReference type="EMBL" id="QLYR01000002">
    <property type="protein sequence ID" value="RAQ29700.1"/>
    <property type="molecule type" value="Genomic_DNA"/>
</dbReference>
<evidence type="ECO:0000313" key="4">
    <source>
        <dbReference type="Proteomes" id="UP000249377"/>
    </source>
</evidence>
<keyword evidence="4" id="KW-1185">Reference proteome</keyword>
<evidence type="ECO:0000256" key="1">
    <source>
        <dbReference type="ARBA" id="ARBA00006845"/>
    </source>
</evidence>
<proteinExistence type="inferred from homology"/>
<dbReference type="RefSeq" id="WP_112332130.1">
    <property type="nucleotide sequence ID" value="NZ_JBKYJQ010000007.1"/>
</dbReference>
<organism evidence="3 4">
    <name type="scientific">Hydrogeniiclostridium mannosilyticum</name>
    <dbReference type="NCBI Taxonomy" id="2764322"/>
    <lineage>
        <taxon>Bacteria</taxon>
        <taxon>Bacillati</taxon>
        <taxon>Bacillota</taxon>
        <taxon>Clostridia</taxon>
        <taxon>Eubacteriales</taxon>
        <taxon>Acutalibacteraceae</taxon>
        <taxon>Hydrogeniiclostridium</taxon>
    </lineage>
</organism>
<accession>A0A328UHA8</accession>
<sequence length="97" mass="11435">MKKEKIITLDLTGCKYLGEIHQRIKKAFDFPDFYGENWSAFDDLLWSECDADKVIVLGEKAVSEELRPSVKMIYKILKEFQEHCAKYDEQVEIEIRS</sequence>
<name>A0A328UHA8_9FIRM</name>
<protein>
    <recommendedName>
        <fullName evidence="2">Barstar (barnase inhibitor) domain-containing protein</fullName>
    </recommendedName>
</protein>
<gene>
    <name evidence="3" type="ORF">DPQ25_05225</name>
</gene>
<feature type="domain" description="Barstar (barnase inhibitor)" evidence="2">
    <location>
        <begin position="5"/>
        <end position="94"/>
    </location>
</feature>
<comment type="caution">
    <text evidence="3">The sequence shown here is derived from an EMBL/GenBank/DDBJ whole genome shotgun (WGS) entry which is preliminary data.</text>
</comment>
<evidence type="ECO:0000259" key="2">
    <source>
        <dbReference type="Pfam" id="PF01337"/>
    </source>
</evidence>
<dbReference type="Gene3D" id="3.30.370.10">
    <property type="entry name" value="Barstar-like"/>
    <property type="match status" value="1"/>
</dbReference>
<comment type="similarity">
    <text evidence="1">Belongs to the barstar family.</text>
</comment>
<evidence type="ECO:0000313" key="3">
    <source>
        <dbReference type="EMBL" id="RAQ29700.1"/>
    </source>
</evidence>
<dbReference type="InterPro" id="IPR000468">
    <property type="entry name" value="Barstar"/>
</dbReference>
<dbReference type="SUPFAM" id="SSF52038">
    <property type="entry name" value="Barstar-related"/>
    <property type="match status" value="1"/>
</dbReference>
<reference evidence="3 4" key="1">
    <citation type="submission" date="2018-06" db="EMBL/GenBank/DDBJ databases">
        <title>Noncontiguous genome sequence of Ruminococcaceae bacterium ASD2818.</title>
        <authorList>
            <person name="Chaplin A.V."/>
            <person name="Sokolova S.R."/>
            <person name="Kochetkova T.O."/>
            <person name="Goltsov A.Y."/>
            <person name="Trofimov D.Y."/>
            <person name="Efimov B.A."/>
        </authorList>
    </citation>
    <scope>NUCLEOTIDE SEQUENCE [LARGE SCALE GENOMIC DNA]</scope>
    <source>
        <strain evidence="3 4">ASD2818</strain>
    </source>
</reference>
<dbReference type="AlphaFoldDB" id="A0A328UHA8"/>
<dbReference type="Pfam" id="PF01337">
    <property type="entry name" value="Barstar"/>
    <property type="match status" value="1"/>
</dbReference>
<dbReference type="Proteomes" id="UP000249377">
    <property type="component" value="Unassembled WGS sequence"/>
</dbReference>